<name>A0A919FA63_9XANT</name>
<comment type="caution">
    <text evidence="1">The sequence shown here is derived from an EMBL/GenBank/DDBJ whole genome shotgun (WGS) entry which is preliminary data.</text>
</comment>
<proteinExistence type="predicted"/>
<dbReference type="Pfam" id="PF11101">
    <property type="entry name" value="DUF2884"/>
    <property type="match status" value="1"/>
</dbReference>
<dbReference type="AlphaFoldDB" id="A0A919FA63"/>
<protein>
    <recommendedName>
        <fullName evidence="3">DUF2884 family protein</fullName>
    </recommendedName>
</protein>
<organism evidence="1 2">
    <name type="scientific">Xanthomonas boreopolis</name>
    <dbReference type="NCBI Taxonomy" id="86183"/>
    <lineage>
        <taxon>Bacteria</taxon>
        <taxon>Pseudomonadati</taxon>
        <taxon>Pseudomonadota</taxon>
        <taxon>Gammaproteobacteria</taxon>
        <taxon>Lysobacterales</taxon>
        <taxon>Lysobacteraceae</taxon>
        <taxon>Xanthomonas</taxon>
    </lineage>
</organism>
<dbReference type="EMBL" id="BNBA01000028">
    <property type="protein sequence ID" value="GHH58056.1"/>
    <property type="molecule type" value="Genomic_DNA"/>
</dbReference>
<keyword evidence="2" id="KW-1185">Reference proteome</keyword>
<evidence type="ECO:0000313" key="2">
    <source>
        <dbReference type="Proteomes" id="UP000623958"/>
    </source>
</evidence>
<reference evidence="1" key="1">
    <citation type="journal article" date="2014" name="Int. J. Syst. Evol. Microbiol.">
        <title>Complete genome sequence of Corynebacterium casei LMG S-19264T (=DSM 44701T), isolated from a smear-ripened cheese.</title>
        <authorList>
            <consortium name="US DOE Joint Genome Institute (JGI-PGF)"/>
            <person name="Walter F."/>
            <person name="Albersmeier A."/>
            <person name="Kalinowski J."/>
            <person name="Ruckert C."/>
        </authorList>
    </citation>
    <scope>NUCLEOTIDE SEQUENCE</scope>
    <source>
        <strain evidence="1">JCM 13306</strain>
    </source>
</reference>
<evidence type="ECO:0008006" key="3">
    <source>
        <dbReference type="Google" id="ProtNLM"/>
    </source>
</evidence>
<sequence>MSTLLLASPALYADTRLGNVRCDVESDYDLTLNDRSLILIKQDGAPRRIVMRQGRMFVDDAWVALSKEDGERVAAFERETRQTVPLAQEVGRQAADIALTALGEVAAGFSRDPARTRDQLGQVRDKLDARLRQDFSGGKFTEVDIDGEIGSLVEELLPQVIGDAVAGAVQVALAGGEPRLRSLDGLDARIEKIVEPQARRLEPLALRLCQRMQALDALDNALAYRLPSGAPLDLLRVELKSRDAGDAKTE</sequence>
<gene>
    <name evidence="1" type="ORF">GCM10009090_30240</name>
</gene>
<dbReference type="InterPro" id="IPR021307">
    <property type="entry name" value="DUF2884"/>
</dbReference>
<dbReference type="Proteomes" id="UP000623958">
    <property type="component" value="Unassembled WGS sequence"/>
</dbReference>
<accession>A0A919FA63</accession>
<reference evidence="1" key="2">
    <citation type="submission" date="2020-09" db="EMBL/GenBank/DDBJ databases">
        <authorList>
            <person name="Sun Q."/>
            <person name="Ohkuma M."/>
        </authorList>
    </citation>
    <scope>NUCLEOTIDE SEQUENCE</scope>
    <source>
        <strain evidence="1">JCM 13306</strain>
    </source>
</reference>
<evidence type="ECO:0000313" key="1">
    <source>
        <dbReference type="EMBL" id="GHH58056.1"/>
    </source>
</evidence>